<sequence>MSFRLLNTESQLMPLTAIIPACAVLGLLCACWIKRGVSFYWGIVPIDPLHDFDWRAEKRKRLRPFKPTYNITMGIQADDLSELITIDQDYLDRVTARRSIVANYNNTVHGCLPGGEAAVKELYSYLLGYHLPTRFPSMFKTTGKGNFHNKVTGATFPPSPPDDPEICLRTLAETVDEDIFLLKETDTTHVCLAFLCCFPTGFDPSTKLGQDLKRIHDPVPSYEKIGPSMERFFRKLQVGKSVKRMNASIIMWVVQTHGDLINISGNHIKDGDEFVADEAVDCSKACNAHLRIELQTLTRLPQTRFVLFSFKTYLYPLKDVKEEGSGPALADAIEGLRSGNAPGMFKYKSAVRWGKSVAEYLRS</sequence>
<dbReference type="eggNOG" id="ENOG502RZ1N">
    <property type="taxonomic scope" value="Eukaryota"/>
</dbReference>
<dbReference type="OMA" id="VKRTNWS"/>
<dbReference type="Pfam" id="PF11927">
    <property type="entry name" value="HODM_asu-like"/>
    <property type="match status" value="1"/>
</dbReference>
<dbReference type="InParanoid" id="C7ZHV5"/>
<dbReference type="PROSITE" id="PS51257">
    <property type="entry name" value="PROKAR_LIPOPROTEIN"/>
    <property type="match status" value="1"/>
</dbReference>
<gene>
    <name evidence="1" type="ORF">NECHADRAFT_97388</name>
</gene>
<dbReference type="GeneID" id="9669056"/>
<evidence type="ECO:0000313" key="2">
    <source>
        <dbReference type="Proteomes" id="UP000005206"/>
    </source>
</evidence>
<dbReference type="InterPro" id="IPR021848">
    <property type="entry name" value="HODM_asu-like"/>
</dbReference>
<proteinExistence type="predicted"/>
<dbReference type="EMBL" id="GG698929">
    <property type="protein sequence ID" value="EEU36280.1"/>
    <property type="molecule type" value="Genomic_DNA"/>
</dbReference>
<dbReference type="AlphaFoldDB" id="C7ZHV5"/>
<reference evidence="1 2" key="1">
    <citation type="journal article" date="2009" name="PLoS Genet.">
        <title>The genome of Nectria haematococca: contribution of supernumerary chromosomes to gene expansion.</title>
        <authorList>
            <person name="Coleman J.J."/>
            <person name="Rounsley S.D."/>
            <person name="Rodriguez-Carres M."/>
            <person name="Kuo A."/>
            <person name="Wasmann C.C."/>
            <person name="Grimwood J."/>
            <person name="Schmutz J."/>
            <person name="Taga M."/>
            <person name="White G.J."/>
            <person name="Zhou S."/>
            <person name="Schwartz D.C."/>
            <person name="Freitag M."/>
            <person name="Ma L.J."/>
            <person name="Danchin E.G."/>
            <person name="Henrissat B."/>
            <person name="Coutinho P.M."/>
            <person name="Nelson D.R."/>
            <person name="Straney D."/>
            <person name="Napoli C.A."/>
            <person name="Barker B.M."/>
            <person name="Gribskov M."/>
            <person name="Rep M."/>
            <person name="Kroken S."/>
            <person name="Molnar I."/>
            <person name="Rensing C."/>
            <person name="Kennell J.C."/>
            <person name="Zamora J."/>
            <person name="Farman M.L."/>
            <person name="Selker E.U."/>
            <person name="Salamov A."/>
            <person name="Shapiro H."/>
            <person name="Pangilinan J."/>
            <person name="Lindquist E."/>
            <person name="Lamers C."/>
            <person name="Grigoriev I.V."/>
            <person name="Geiser D.M."/>
            <person name="Covert S.F."/>
            <person name="Temporini E."/>
            <person name="Vanetten H.D."/>
        </authorList>
    </citation>
    <scope>NUCLEOTIDE SEQUENCE [LARGE SCALE GENOMIC DNA]</scope>
    <source>
        <strain evidence="2">ATCC MYA-4622 / CBS 123669 / FGSC 9596 / NRRL 45880 / 77-13-4</strain>
    </source>
</reference>
<dbReference type="KEGG" id="nhe:NECHADRAFT_97388"/>
<keyword evidence="2" id="KW-1185">Reference proteome</keyword>
<protein>
    <submittedName>
        <fullName evidence="1">Uncharacterized protein</fullName>
    </submittedName>
</protein>
<dbReference type="HOGENOM" id="CLU_025462_2_0_1"/>
<name>C7ZHV5_FUSV7</name>
<accession>C7ZHV5</accession>
<dbReference type="VEuPathDB" id="FungiDB:NECHADRAFT_97388"/>
<dbReference type="RefSeq" id="XP_003041993.1">
    <property type="nucleotide sequence ID" value="XM_003041947.1"/>
</dbReference>
<dbReference type="OrthoDB" id="5043642at2759"/>
<evidence type="ECO:0000313" key="1">
    <source>
        <dbReference type="EMBL" id="EEU36280.1"/>
    </source>
</evidence>
<dbReference type="Proteomes" id="UP000005206">
    <property type="component" value="Chromosome 11"/>
</dbReference>
<organism evidence="1 2">
    <name type="scientific">Fusarium vanettenii (strain ATCC MYA-4622 / CBS 123669 / FGSC 9596 / NRRL 45880 / 77-13-4)</name>
    <name type="common">Fusarium solani subsp. pisi</name>
    <dbReference type="NCBI Taxonomy" id="660122"/>
    <lineage>
        <taxon>Eukaryota</taxon>
        <taxon>Fungi</taxon>
        <taxon>Dikarya</taxon>
        <taxon>Ascomycota</taxon>
        <taxon>Pezizomycotina</taxon>
        <taxon>Sordariomycetes</taxon>
        <taxon>Hypocreomycetidae</taxon>
        <taxon>Hypocreales</taxon>
        <taxon>Nectriaceae</taxon>
        <taxon>Fusarium</taxon>
        <taxon>Fusarium solani species complex</taxon>
        <taxon>Fusarium vanettenii</taxon>
    </lineage>
</organism>